<comment type="subcellular location">
    <subcellularLocation>
        <location evidence="1">Membrane</location>
        <topology evidence="1">Multi-pass membrane protein</topology>
    </subcellularLocation>
</comment>
<dbReference type="GO" id="GO:0005886">
    <property type="term" value="C:plasma membrane"/>
    <property type="evidence" value="ECO:0007669"/>
    <property type="project" value="UniProtKB-ARBA"/>
</dbReference>
<reference evidence="6 7" key="1">
    <citation type="journal article" date="2001" name="Nucleic Acids Res.">
        <title>The complete genome sequence of the murine respiratory pathogen Mycoplasma pulmonis.</title>
        <authorList>
            <person name="Chambaud I."/>
            <person name="Heilig R."/>
            <person name="Ferris S."/>
            <person name="Barbe V."/>
            <person name="Samson D."/>
            <person name="Galisson F."/>
            <person name="Moszer I."/>
            <person name="Dybvig K."/>
            <person name="Wroblewski H."/>
            <person name="Viari A."/>
            <person name="Rocha E.P.C."/>
            <person name="Blanchard A."/>
        </authorList>
    </citation>
    <scope>NUCLEOTIDE SEQUENCE [LARGE SCALE GENOMIC DNA]</scope>
    <source>
        <strain evidence="6 7">UAB CTIP</strain>
    </source>
</reference>
<dbReference type="KEGG" id="mpu:MYPU_3880"/>
<dbReference type="CDD" id="cd16914">
    <property type="entry name" value="EcfT"/>
    <property type="match status" value="1"/>
</dbReference>
<dbReference type="HOGENOM" id="CLU_056469_2_2_14"/>
<organism evidence="7">
    <name type="scientific">Mycoplasmopsis pulmonis (strain UAB CTIP)</name>
    <name type="common">Mycoplasma pulmonis</name>
    <dbReference type="NCBI Taxonomy" id="272635"/>
    <lineage>
        <taxon>Bacteria</taxon>
        <taxon>Bacillati</taxon>
        <taxon>Mycoplasmatota</taxon>
        <taxon>Mycoplasmoidales</taxon>
        <taxon>Metamycoplasmataceae</taxon>
        <taxon>Mycoplasmopsis</taxon>
    </lineage>
</organism>
<dbReference type="Pfam" id="PF02361">
    <property type="entry name" value="CbiQ"/>
    <property type="match status" value="1"/>
</dbReference>
<evidence type="ECO:0000256" key="5">
    <source>
        <dbReference type="SAM" id="Phobius"/>
    </source>
</evidence>
<accession>Q98QH3</accession>
<keyword evidence="4 5" id="KW-0472">Membrane</keyword>
<proteinExistence type="predicted"/>
<dbReference type="BioCyc" id="MPUL272635:G1GT6-395-MONOMER"/>
<evidence type="ECO:0000313" key="7">
    <source>
        <dbReference type="Proteomes" id="UP000000528"/>
    </source>
</evidence>
<dbReference type="STRING" id="272635.gene:17576988"/>
<feature type="transmembrane region" description="Helical" evidence="5">
    <location>
        <begin position="105"/>
        <end position="137"/>
    </location>
</feature>
<evidence type="ECO:0000313" key="6">
    <source>
        <dbReference type="EMBL" id="CAC13561.1"/>
    </source>
</evidence>
<evidence type="ECO:0000256" key="4">
    <source>
        <dbReference type="ARBA" id="ARBA00023136"/>
    </source>
</evidence>
<gene>
    <name evidence="6" type="ordered locus">MYPU_3880</name>
</gene>
<dbReference type="EMBL" id="AL445564">
    <property type="protein sequence ID" value="CAC13561.1"/>
    <property type="molecule type" value="Genomic_DNA"/>
</dbReference>
<dbReference type="eggNOG" id="COG0619">
    <property type="taxonomic scope" value="Bacteria"/>
</dbReference>
<dbReference type="Proteomes" id="UP000000528">
    <property type="component" value="Chromosome"/>
</dbReference>
<evidence type="ECO:0000256" key="2">
    <source>
        <dbReference type="ARBA" id="ARBA00022692"/>
    </source>
</evidence>
<dbReference type="InterPro" id="IPR003339">
    <property type="entry name" value="ABC/ECF_trnsptr_transmembrane"/>
</dbReference>
<feature type="transmembrane region" description="Helical" evidence="5">
    <location>
        <begin position="63"/>
        <end position="84"/>
    </location>
</feature>
<evidence type="ECO:0000256" key="1">
    <source>
        <dbReference type="ARBA" id="ARBA00004141"/>
    </source>
</evidence>
<feature type="transmembrane region" description="Helical" evidence="5">
    <location>
        <begin position="24"/>
        <end position="57"/>
    </location>
</feature>
<sequence length="296" mass="34150">MKAVFGKYIPLNTFIHKLDARLKLILLIMYIVTIFLSRNLVISLGILLITVLAFWISTKKWKVLFSVLKTPVLIALFVFLINIFSKSKGTDLEDKVWYFWEYKGYLRITISYNIVMSSLSLSLRVYSIILLSSILSITTTSASLTKAIEFLIYPLKFLFIPISIISMIISISLRFIPTLLEEATRIMKAQASRGVDFKNGKAKERAKSLITLIIPLFTSSFSKAEDLSYAMETRGYDPYKARSKYKVLTFKWYDYLVFLFSLSVLVGIVLTIVYKDSMPFWLNYIAYFWGDVTYPS</sequence>
<feature type="transmembrane region" description="Helical" evidence="5">
    <location>
        <begin position="157"/>
        <end position="180"/>
    </location>
</feature>
<evidence type="ECO:0000256" key="3">
    <source>
        <dbReference type="ARBA" id="ARBA00022989"/>
    </source>
</evidence>
<keyword evidence="2 5" id="KW-0812">Transmembrane</keyword>
<dbReference type="PANTHER" id="PTHR33514:SF13">
    <property type="entry name" value="PROTEIN ABCI12, CHLOROPLASTIC"/>
    <property type="match status" value="1"/>
</dbReference>
<feature type="transmembrane region" description="Helical" evidence="5">
    <location>
        <begin position="252"/>
        <end position="274"/>
    </location>
</feature>
<dbReference type="AlphaFoldDB" id="Q98QH3"/>
<dbReference type="PIR" id="D90560">
    <property type="entry name" value="D90560"/>
</dbReference>
<keyword evidence="3 5" id="KW-1133">Transmembrane helix</keyword>
<protein>
    <submittedName>
        <fullName evidence="6">ABC TRANSPORTER PERMEASE PROTEIN</fullName>
    </submittedName>
</protein>
<keyword evidence="7" id="KW-1185">Reference proteome</keyword>
<dbReference type="RefSeq" id="WP_010925192.1">
    <property type="nucleotide sequence ID" value="NC_002771.1"/>
</dbReference>
<name>Q98QH3_MYCPU</name>
<dbReference type="PANTHER" id="PTHR33514">
    <property type="entry name" value="PROTEIN ABCI12, CHLOROPLASTIC"/>
    <property type="match status" value="1"/>
</dbReference>